<feature type="compositionally biased region" description="Polar residues" evidence="1">
    <location>
        <begin position="46"/>
        <end position="57"/>
    </location>
</feature>
<feature type="compositionally biased region" description="Basic and acidic residues" evidence="1">
    <location>
        <begin position="8"/>
        <end position="35"/>
    </location>
</feature>
<sequence>MQPSEKLQSYERGHILPLRLQKDKERKGDAMKDCQQDIFPYDKWSNPVQRRGNSVTASRKIYSEASNRRQEKHDRSKLEHSDTDSKEPSRERGETNCKSLNEYQILHKDERKLYENEIRLTQGIHKRKILLEEKLLNAAERLRKLQLSTASEDQVKEEQRDTGKAENRLYYTGKGSWDWESARDRAVGGRRHERQGEELSNRVRVKDGIKRQETHMKETNAGQKEKWVEGTDWENSGRNTQRTTKTVVKEWDHFEEMTRHKRERARTEKDKTRRERAMDWQGNEMREWDQRDWQEEEKVRVNYGEKRRPERAKLKRDKERDTEDQQWDLMDNFASNSHIKVKAVSKHDKTNIAVEDHLATQERVHHYSNKVEEEMHLIMQPSEAAPSTHNGEMHQQVQLSSESNPYADIQFVPCTMCNKRVRKERLDTHIRTNHTNQKRKHKVYSSSEYRAKGTELEKFLKLKDK</sequence>
<evidence type="ECO:0000313" key="4">
    <source>
        <dbReference type="RefSeq" id="XP_017332177.1"/>
    </source>
</evidence>
<dbReference type="KEGG" id="ipu:108270228"/>
<protein>
    <submittedName>
        <fullName evidence="3 4">Golgin subfamily A member 6-like protein 24</fullName>
    </submittedName>
</protein>
<evidence type="ECO:0000313" key="2">
    <source>
        <dbReference type="Proteomes" id="UP000221080"/>
    </source>
</evidence>
<feature type="region of interest" description="Disordered" evidence="1">
    <location>
        <begin position="1"/>
        <end position="98"/>
    </location>
</feature>
<dbReference type="Proteomes" id="UP000221080">
    <property type="component" value="Chromosome 9"/>
</dbReference>
<accession>A0A2D0RNU2</accession>
<organism evidence="2 4">
    <name type="scientific">Ictalurus punctatus</name>
    <name type="common">Channel catfish</name>
    <name type="synonym">Silurus punctatus</name>
    <dbReference type="NCBI Taxonomy" id="7998"/>
    <lineage>
        <taxon>Eukaryota</taxon>
        <taxon>Metazoa</taxon>
        <taxon>Chordata</taxon>
        <taxon>Craniata</taxon>
        <taxon>Vertebrata</taxon>
        <taxon>Euteleostomi</taxon>
        <taxon>Actinopterygii</taxon>
        <taxon>Neopterygii</taxon>
        <taxon>Teleostei</taxon>
        <taxon>Ostariophysi</taxon>
        <taxon>Siluriformes</taxon>
        <taxon>Ictaluridae</taxon>
        <taxon>Ictalurus</taxon>
    </lineage>
</organism>
<dbReference type="OrthoDB" id="10255185at2759"/>
<proteinExistence type="predicted"/>
<dbReference type="RefSeq" id="XP_017332176.1">
    <property type="nucleotide sequence ID" value="XM_017476687.3"/>
</dbReference>
<evidence type="ECO:0000256" key="1">
    <source>
        <dbReference type="SAM" id="MobiDB-lite"/>
    </source>
</evidence>
<keyword evidence="2" id="KW-1185">Reference proteome</keyword>
<dbReference type="AlphaFoldDB" id="A0A2D0RNU2"/>
<reference evidence="3 4" key="2">
    <citation type="submission" date="2025-04" db="UniProtKB">
        <authorList>
            <consortium name="RefSeq"/>
        </authorList>
    </citation>
    <scope>IDENTIFICATION</scope>
    <source>
        <tissue evidence="3 4">Blood</tissue>
    </source>
</reference>
<evidence type="ECO:0000313" key="3">
    <source>
        <dbReference type="RefSeq" id="XP_017332176.1"/>
    </source>
</evidence>
<dbReference type="RefSeq" id="XP_017332177.1">
    <property type="nucleotide sequence ID" value="XM_017476688.3"/>
</dbReference>
<reference evidence="2" key="1">
    <citation type="journal article" date="2016" name="Nat. Commun.">
        <title>The channel catfish genome sequence provides insights into the evolution of scale formation in teleosts.</title>
        <authorList>
            <person name="Liu Z."/>
            <person name="Liu S."/>
            <person name="Yao J."/>
            <person name="Bao L."/>
            <person name="Zhang J."/>
            <person name="Li Y."/>
            <person name="Jiang C."/>
            <person name="Sun L."/>
            <person name="Wang R."/>
            <person name="Zhang Y."/>
            <person name="Zhou T."/>
            <person name="Zeng Q."/>
            <person name="Fu Q."/>
            <person name="Gao S."/>
            <person name="Li N."/>
            <person name="Koren S."/>
            <person name="Jiang Y."/>
            <person name="Zimin A."/>
            <person name="Xu P."/>
            <person name="Phillippy A.M."/>
            <person name="Geng X."/>
            <person name="Song L."/>
            <person name="Sun F."/>
            <person name="Li C."/>
            <person name="Wang X."/>
            <person name="Chen A."/>
            <person name="Jin Y."/>
            <person name="Yuan Z."/>
            <person name="Yang Y."/>
            <person name="Tan S."/>
            <person name="Peatman E."/>
            <person name="Lu J."/>
            <person name="Qin Z."/>
            <person name="Dunham R."/>
            <person name="Li Z."/>
            <person name="Sonstegard T."/>
            <person name="Feng J."/>
            <person name="Danzmann R.G."/>
            <person name="Schroeder S."/>
            <person name="Scheffler B."/>
            <person name="Duke M.V."/>
            <person name="Ballard L."/>
            <person name="Kucuktas H."/>
            <person name="Kaltenboeck L."/>
            <person name="Liu H."/>
            <person name="Armbruster J."/>
            <person name="Xie Y."/>
            <person name="Kirby M.L."/>
            <person name="Tian Y."/>
            <person name="Flanagan M.E."/>
            <person name="Mu W."/>
            <person name="Waldbieser G.C."/>
        </authorList>
    </citation>
    <scope>NUCLEOTIDE SEQUENCE [LARGE SCALE GENOMIC DNA]</scope>
    <source>
        <strain evidence="2">SDA103</strain>
    </source>
</reference>
<dbReference type="GeneID" id="108270228"/>
<feature type="compositionally biased region" description="Basic and acidic residues" evidence="1">
    <location>
        <begin position="66"/>
        <end position="95"/>
    </location>
</feature>
<name>A0A2D0RNU2_ICTPU</name>
<gene>
    <name evidence="3 4" type="primary">LOC108270228</name>
</gene>